<dbReference type="InterPro" id="IPR050987">
    <property type="entry name" value="AtrR-like"/>
</dbReference>
<dbReference type="AlphaFoldDB" id="A0A4S8M467"/>
<feature type="region of interest" description="Disordered" evidence="3">
    <location>
        <begin position="642"/>
        <end position="673"/>
    </location>
</feature>
<evidence type="ECO:0000256" key="2">
    <source>
        <dbReference type="SAM" id="Coils"/>
    </source>
</evidence>
<dbReference type="GO" id="GO:0003700">
    <property type="term" value="F:DNA-binding transcription factor activity"/>
    <property type="evidence" value="ECO:0007669"/>
    <property type="project" value="InterPro"/>
</dbReference>
<feature type="coiled-coil region" evidence="2">
    <location>
        <begin position="63"/>
        <end position="90"/>
    </location>
</feature>
<dbReference type="SMART" id="SM00906">
    <property type="entry name" value="Fungal_trans"/>
    <property type="match status" value="1"/>
</dbReference>
<dbReference type="Proteomes" id="UP000297245">
    <property type="component" value="Unassembled WGS sequence"/>
</dbReference>
<protein>
    <recommendedName>
        <fullName evidence="4">Xylanolytic transcriptional activator regulatory domain-containing protein</fullName>
    </recommendedName>
</protein>
<reference evidence="5 6" key="1">
    <citation type="journal article" date="2019" name="Nat. Ecol. Evol.">
        <title>Megaphylogeny resolves global patterns of mushroom evolution.</title>
        <authorList>
            <person name="Varga T."/>
            <person name="Krizsan K."/>
            <person name="Foldi C."/>
            <person name="Dima B."/>
            <person name="Sanchez-Garcia M."/>
            <person name="Sanchez-Ramirez S."/>
            <person name="Szollosi G.J."/>
            <person name="Szarkandi J.G."/>
            <person name="Papp V."/>
            <person name="Albert L."/>
            <person name="Andreopoulos W."/>
            <person name="Angelini C."/>
            <person name="Antonin V."/>
            <person name="Barry K.W."/>
            <person name="Bougher N.L."/>
            <person name="Buchanan P."/>
            <person name="Buyck B."/>
            <person name="Bense V."/>
            <person name="Catcheside P."/>
            <person name="Chovatia M."/>
            <person name="Cooper J."/>
            <person name="Damon W."/>
            <person name="Desjardin D."/>
            <person name="Finy P."/>
            <person name="Geml J."/>
            <person name="Haridas S."/>
            <person name="Hughes K."/>
            <person name="Justo A."/>
            <person name="Karasinski D."/>
            <person name="Kautmanova I."/>
            <person name="Kiss B."/>
            <person name="Kocsube S."/>
            <person name="Kotiranta H."/>
            <person name="LaButti K.M."/>
            <person name="Lechner B.E."/>
            <person name="Liimatainen K."/>
            <person name="Lipzen A."/>
            <person name="Lukacs Z."/>
            <person name="Mihaltcheva S."/>
            <person name="Morgado L.N."/>
            <person name="Niskanen T."/>
            <person name="Noordeloos M.E."/>
            <person name="Ohm R.A."/>
            <person name="Ortiz-Santana B."/>
            <person name="Ovrebo C."/>
            <person name="Racz N."/>
            <person name="Riley R."/>
            <person name="Savchenko A."/>
            <person name="Shiryaev A."/>
            <person name="Soop K."/>
            <person name="Spirin V."/>
            <person name="Szebenyi C."/>
            <person name="Tomsovsky M."/>
            <person name="Tulloss R.E."/>
            <person name="Uehling J."/>
            <person name="Grigoriev I.V."/>
            <person name="Vagvolgyi C."/>
            <person name="Papp T."/>
            <person name="Martin F.M."/>
            <person name="Miettinen O."/>
            <person name="Hibbett D.S."/>
            <person name="Nagy L.G."/>
        </authorList>
    </citation>
    <scope>NUCLEOTIDE SEQUENCE [LARGE SCALE GENOMIC DNA]</scope>
    <source>
        <strain evidence="5 6">CBS 962.96</strain>
    </source>
</reference>
<evidence type="ECO:0000256" key="1">
    <source>
        <dbReference type="ARBA" id="ARBA00023242"/>
    </source>
</evidence>
<feature type="domain" description="Xylanolytic transcriptional activator regulatory" evidence="4">
    <location>
        <begin position="317"/>
        <end position="392"/>
    </location>
</feature>
<dbReference type="Pfam" id="PF04082">
    <property type="entry name" value="Fungal_trans"/>
    <property type="match status" value="1"/>
</dbReference>
<dbReference type="GO" id="GO:0003677">
    <property type="term" value="F:DNA binding"/>
    <property type="evidence" value="ECO:0007669"/>
    <property type="project" value="InterPro"/>
</dbReference>
<evidence type="ECO:0000259" key="4">
    <source>
        <dbReference type="SMART" id="SM00906"/>
    </source>
</evidence>
<dbReference type="OrthoDB" id="4456959at2759"/>
<dbReference type="GO" id="GO:0006351">
    <property type="term" value="P:DNA-templated transcription"/>
    <property type="evidence" value="ECO:0007669"/>
    <property type="project" value="InterPro"/>
</dbReference>
<dbReference type="PANTHER" id="PTHR46910:SF38">
    <property type="entry name" value="ZN(2)-C6 FUNGAL-TYPE DOMAIN-CONTAINING PROTEIN"/>
    <property type="match status" value="1"/>
</dbReference>
<keyword evidence="6" id="KW-1185">Reference proteome</keyword>
<name>A0A4S8M467_DENBC</name>
<keyword evidence="1" id="KW-0539">Nucleus</keyword>
<sequence length="831" mass="92819">MPENICSSCLTLGIVCNRNKVYLKRGPKSGSIHTATASQPVKVIVANILAGTPSEPFDVAGDKETTRKILTKLANRIQELEKELERALTTHGYLPKDLPSYTHSPSKLVDRGNSLNILQPEDPSVDELSKQLSHFSFGLPTTSHVGESSNLMLLVATLNHKAQLQGSNLPDWHMILSYVKRVEFWNENTWPLEYLTPDSPESLEFPPHDLMCQYIDAYFVEHEIYAPLLHRPTFEKQISDGLHLRDSAFSAVVLAVCALGAQILSPAPSRGKPGEQWFSQIRLEKFVFSLKLELCHLQLYCLAIYYFHSLAAGIDLAWLLSGIAIRRSQEKGAHRQYTLNSQGPSIQGELWKRAFWQLVVIDSRMCTVFGRPRGTSIMDFDLDPLVDCDDEYWEAKGSTEAFTQPPGKPSTVSYWNCYLRLIGIYGFAQLTIYAVRKSALGTKMGIGNIEWYEKAVMELDSALNQWVDSVPDHLKWDNQKDTSVFFSQSAIIYSLYYWVQIQVHRMFIPRLGQSSGLLSFPSLEICTNAARSTIRVCEIHITKKSLSYPHFLIILFNSAIVLALNLLRSTHQKVNFNPARDLSDIYKCVELLHLHEARHPLGGRLVDTINMILFASHYPPRLPLDPQTMPAQSTYAQTSEFTATNSNNNSDASGTASNFFSRPQAPTISPSAWSEPAKNLPFYTSELGELPVHGSDPAPDGNEDVDISIANSGLSGSILDHVSIFQVSNNDPVNTSIRPTVTTDNSTFPETAGVPVASEAGDFMTTPMTAPGFTRLDTWRSLYAEMQQPEQNWDTVFAGMDQLLNNREFTGVGAPMNEDGNSLCDFDPFNF</sequence>
<dbReference type="PANTHER" id="PTHR46910">
    <property type="entry name" value="TRANSCRIPTION FACTOR PDR1"/>
    <property type="match status" value="1"/>
</dbReference>
<dbReference type="InterPro" id="IPR007219">
    <property type="entry name" value="XnlR_reg_dom"/>
</dbReference>
<dbReference type="GO" id="GO:0008270">
    <property type="term" value="F:zinc ion binding"/>
    <property type="evidence" value="ECO:0007669"/>
    <property type="project" value="InterPro"/>
</dbReference>
<accession>A0A4S8M467</accession>
<evidence type="ECO:0000256" key="3">
    <source>
        <dbReference type="SAM" id="MobiDB-lite"/>
    </source>
</evidence>
<organism evidence="5 6">
    <name type="scientific">Dendrothele bispora (strain CBS 962.96)</name>
    <dbReference type="NCBI Taxonomy" id="1314807"/>
    <lineage>
        <taxon>Eukaryota</taxon>
        <taxon>Fungi</taxon>
        <taxon>Dikarya</taxon>
        <taxon>Basidiomycota</taxon>
        <taxon>Agaricomycotina</taxon>
        <taxon>Agaricomycetes</taxon>
        <taxon>Agaricomycetidae</taxon>
        <taxon>Agaricales</taxon>
        <taxon>Agaricales incertae sedis</taxon>
        <taxon>Dendrothele</taxon>
    </lineage>
</organism>
<keyword evidence="2" id="KW-0175">Coiled coil</keyword>
<proteinExistence type="predicted"/>
<feature type="compositionally biased region" description="Polar residues" evidence="3">
    <location>
        <begin position="659"/>
        <end position="672"/>
    </location>
</feature>
<feature type="compositionally biased region" description="Low complexity" evidence="3">
    <location>
        <begin position="642"/>
        <end position="658"/>
    </location>
</feature>
<gene>
    <name evidence="5" type="ORF">K435DRAFT_754368</name>
</gene>
<dbReference type="CDD" id="cd12148">
    <property type="entry name" value="fungal_TF_MHR"/>
    <property type="match status" value="1"/>
</dbReference>
<evidence type="ECO:0000313" key="5">
    <source>
        <dbReference type="EMBL" id="THU96974.1"/>
    </source>
</evidence>
<dbReference type="EMBL" id="ML179165">
    <property type="protein sequence ID" value="THU96974.1"/>
    <property type="molecule type" value="Genomic_DNA"/>
</dbReference>
<evidence type="ECO:0000313" key="6">
    <source>
        <dbReference type="Proteomes" id="UP000297245"/>
    </source>
</evidence>